<dbReference type="AlphaFoldDB" id="A0A2U1PWC0"/>
<sequence>MLINVFLLKERGAFGNADTEETPKGNNIGENSFEGGSGSSGKRTIINLDEFDDEEYEARKGKRQMVEVKIEKE</sequence>
<dbReference type="EMBL" id="PKPP01000658">
    <property type="protein sequence ID" value="PWA90064.1"/>
    <property type="molecule type" value="Genomic_DNA"/>
</dbReference>
<name>A0A2U1PWC0_ARTAN</name>
<evidence type="ECO:0000313" key="3">
    <source>
        <dbReference type="Proteomes" id="UP000245207"/>
    </source>
</evidence>
<feature type="compositionally biased region" description="Low complexity" evidence="1">
    <location>
        <begin position="25"/>
        <end position="34"/>
    </location>
</feature>
<gene>
    <name evidence="2" type="ORF">CTI12_AA104080</name>
</gene>
<dbReference type="Proteomes" id="UP000245207">
    <property type="component" value="Unassembled WGS sequence"/>
</dbReference>
<accession>A0A2U1PWC0</accession>
<keyword evidence="3" id="KW-1185">Reference proteome</keyword>
<evidence type="ECO:0000313" key="2">
    <source>
        <dbReference type="EMBL" id="PWA90064.1"/>
    </source>
</evidence>
<reference evidence="2 3" key="1">
    <citation type="journal article" date="2018" name="Mol. Plant">
        <title>The genome of Artemisia annua provides insight into the evolution of Asteraceae family and artemisinin biosynthesis.</title>
        <authorList>
            <person name="Shen Q."/>
            <person name="Zhang L."/>
            <person name="Liao Z."/>
            <person name="Wang S."/>
            <person name="Yan T."/>
            <person name="Shi P."/>
            <person name="Liu M."/>
            <person name="Fu X."/>
            <person name="Pan Q."/>
            <person name="Wang Y."/>
            <person name="Lv Z."/>
            <person name="Lu X."/>
            <person name="Zhang F."/>
            <person name="Jiang W."/>
            <person name="Ma Y."/>
            <person name="Chen M."/>
            <person name="Hao X."/>
            <person name="Li L."/>
            <person name="Tang Y."/>
            <person name="Lv G."/>
            <person name="Zhou Y."/>
            <person name="Sun X."/>
            <person name="Brodelius P.E."/>
            <person name="Rose J.K.C."/>
            <person name="Tang K."/>
        </authorList>
    </citation>
    <scope>NUCLEOTIDE SEQUENCE [LARGE SCALE GENOMIC DNA]</scope>
    <source>
        <strain evidence="3">cv. Huhao1</strain>
        <tissue evidence="2">Leaf</tissue>
    </source>
</reference>
<proteinExistence type="predicted"/>
<feature type="region of interest" description="Disordered" evidence="1">
    <location>
        <begin position="16"/>
        <end position="43"/>
    </location>
</feature>
<organism evidence="2 3">
    <name type="scientific">Artemisia annua</name>
    <name type="common">Sweet wormwood</name>
    <dbReference type="NCBI Taxonomy" id="35608"/>
    <lineage>
        <taxon>Eukaryota</taxon>
        <taxon>Viridiplantae</taxon>
        <taxon>Streptophyta</taxon>
        <taxon>Embryophyta</taxon>
        <taxon>Tracheophyta</taxon>
        <taxon>Spermatophyta</taxon>
        <taxon>Magnoliopsida</taxon>
        <taxon>eudicotyledons</taxon>
        <taxon>Gunneridae</taxon>
        <taxon>Pentapetalae</taxon>
        <taxon>asterids</taxon>
        <taxon>campanulids</taxon>
        <taxon>Asterales</taxon>
        <taxon>Asteraceae</taxon>
        <taxon>Asteroideae</taxon>
        <taxon>Anthemideae</taxon>
        <taxon>Artemisiinae</taxon>
        <taxon>Artemisia</taxon>
    </lineage>
</organism>
<evidence type="ECO:0000256" key="1">
    <source>
        <dbReference type="SAM" id="MobiDB-lite"/>
    </source>
</evidence>
<comment type="caution">
    <text evidence="2">The sequence shown here is derived from an EMBL/GenBank/DDBJ whole genome shotgun (WGS) entry which is preliminary data.</text>
</comment>
<protein>
    <submittedName>
        <fullName evidence="2">Uncharacterized protein</fullName>
    </submittedName>
</protein>